<accession>A0ABY6U9Y3</accession>
<dbReference type="InterPro" id="IPR010730">
    <property type="entry name" value="HET"/>
</dbReference>
<organism evidence="2 3">
    <name type="scientific">Bionectria ochroleuca</name>
    <name type="common">Gliocladium roseum</name>
    <dbReference type="NCBI Taxonomy" id="29856"/>
    <lineage>
        <taxon>Eukaryota</taxon>
        <taxon>Fungi</taxon>
        <taxon>Dikarya</taxon>
        <taxon>Ascomycota</taxon>
        <taxon>Pezizomycotina</taxon>
        <taxon>Sordariomycetes</taxon>
        <taxon>Hypocreomycetidae</taxon>
        <taxon>Hypocreales</taxon>
        <taxon>Bionectriaceae</taxon>
        <taxon>Clonostachys</taxon>
    </lineage>
</organism>
<name>A0ABY6U9Y3_BIOOC</name>
<feature type="domain" description="Heterokaryon incompatibility" evidence="1">
    <location>
        <begin position="155"/>
        <end position="303"/>
    </location>
</feature>
<keyword evidence="3" id="KW-1185">Reference proteome</keyword>
<dbReference type="PANTHER" id="PTHR24148">
    <property type="entry name" value="ANKYRIN REPEAT DOMAIN-CONTAINING PROTEIN 39 HOMOLOG-RELATED"/>
    <property type="match status" value="1"/>
</dbReference>
<protein>
    <recommendedName>
        <fullName evidence="1">Heterokaryon incompatibility domain-containing protein</fullName>
    </recommendedName>
</protein>
<proteinExistence type="predicted"/>
<evidence type="ECO:0000313" key="3">
    <source>
        <dbReference type="Proteomes" id="UP000766486"/>
    </source>
</evidence>
<sequence length="902" mass="103685">MSRWHLSICSVPDVVINEDSVPCCRACGESARPALEKAESEQLGSSALPAVPFDESSDRLDLRWPPIVPYKKPERVAGFSTQASDASAAQMMEEDEEDPLSASVAEWSPIYGSTLGSNEFRLVCLEALNDRNEQSSRDFVHLSLETYEHDNCPEYETVSYTWAGEDGNGTFKRTRPVYVGPYWDILFSTNNCWEMLQYLRPWRGIRMVWIDAVCINQHNTKERDEQVAKMGKIYTECSRAVLWLGYDVVQPTRTHASRHQLYDLESALIAPVDPSGANENQPSLHLGHLLTRRYFKRVWVIQELILSRRVIIPIHDMIFWADSGLMENWSTEGPKNWKWEDTGAPWVQNITRGVFPAGNAFELVARTSRSQASDARDRIFGVLGLLKDESAKGQLLPDYTRSRQQVFVGFFAYSMLVLSRLELLFHARCCANNASTLTWVPKWESHESWESIFNTQVEDRLAWEDFASWARGKTETVSQIPNSPGASPYIKLMKFTSKNTVTSLWTQGHEILPYEKHHPTVQESRPWNYDTSVNSDTGALAITLTRLVAITSKARLVDKSGLVGLYEIPLDRSETRWRWRSNRYFNSPRSAIYLATRVELDTLIQPDLDEIFVLQPGKSKSLVYLILRKTAEERHYKLIACCANVCFGIATNVKLPTTIYPLEALQHDLYRDLKHVSRFLNSPIDKSIFYPFLEPELVKAQVFLPFFLDMAREQINQDIMPCPSPRPFAQLYISLIDQAYSPSIQAGYVDLQFEPELWDSRNVRILQNQTACRWEWTKDRKTWKSMQDFPISRGILRRLPRPVILRCLVREIHDNFFSTMANEVLYQLEDLYRSGLIGLSDAEVEARLKAGPRTEERFVATPFHECKDFSLDRADIKQRYSEDAYLPNQLGVDGSTYQVHIL</sequence>
<dbReference type="PANTHER" id="PTHR24148:SF81">
    <property type="entry name" value="HETEROKARYON INCOMPATIBILITY DOMAIN-CONTAINING PROTEIN"/>
    <property type="match status" value="1"/>
</dbReference>
<reference evidence="2 3" key="1">
    <citation type="submission" date="2019-06" db="EMBL/GenBank/DDBJ databases">
        <authorList>
            <person name="Broberg M."/>
        </authorList>
    </citation>
    <scope>NUCLEOTIDE SEQUENCE [LARGE SCALE GENOMIC DNA]</scope>
</reference>
<dbReference type="EMBL" id="CABFNS010000777">
    <property type="protein sequence ID" value="VUC27914.1"/>
    <property type="molecule type" value="Genomic_DNA"/>
</dbReference>
<dbReference type="InterPro" id="IPR052895">
    <property type="entry name" value="HetReg/Transcr_Mod"/>
</dbReference>
<dbReference type="Proteomes" id="UP000766486">
    <property type="component" value="Unassembled WGS sequence"/>
</dbReference>
<evidence type="ECO:0000313" key="2">
    <source>
        <dbReference type="EMBL" id="VUC27914.1"/>
    </source>
</evidence>
<dbReference type="Pfam" id="PF06985">
    <property type="entry name" value="HET"/>
    <property type="match status" value="1"/>
</dbReference>
<comment type="caution">
    <text evidence="2">The sequence shown here is derived from an EMBL/GenBank/DDBJ whole genome shotgun (WGS) entry which is preliminary data.</text>
</comment>
<gene>
    <name evidence="2" type="ORF">CLO192961_LOCUS222449</name>
</gene>
<evidence type="ECO:0000259" key="1">
    <source>
        <dbReference type="Pfam" id="PF06985"/>
    </source>
</evidence>